<accession>A0A1W6LE46</accession>
<dbReference type="EMBL" id="CP015118">
    <property type="protein sequence ID" value="ARN22534.1"/>
    <property type="molecule type" value="Genomic_DNA"/>
</dbReference>
<gene>
    <name evidence="1" type="ORF">A4W93_22930</name>
</gene>
<dbReference type="RefSeq" id="WP_085752837.1">
    <property type="nucleotide sequence ID" value="NZ_BSPR01000020.1"/>
</dbReference>
<proteinExistence type="predicted"/>
<reference evidence="1 2" key="1">
    <citation type="submission" date="2016-04" db="EMBL/GenBank/DDBJ databases">
        <title>Complete genome sequence of natural rubber-degrading, novel Gram-negative bacterium, Rhizobacter gummiphilus strain NS21.</title>
        <authorList>
            <person name="Tabata M."/>
            <person name="Kasai D."/>
            <person name="Fukuda M."/>
        </authorList>
    </citation>
    <scope>NUCLEOTIDE SEQUENCE [LARGE SCALE GENOMIC DNA]</scope>
    <source>
        <strain evidence="1 2">NS21</strain>
    </source>
</reference>
<evidence type="ECO:0000313" key="1">
    <source>
        <dbReference type="EMBL" id="ARN22534.1"/>
    </source>
</evidence>
<dbReference type="Proteomes" id="UP000193427">
    <property type="component" value="Chromosome"/>
</dbReference>
<protein>
    <submittedName>
        <fullName evidence="1">Uncharacterized protein</fullName>
    </submittedName>
</protein>
<name>A0A1W6LE46_9BURK</name>
<sequence>MDLHTRPRRCHLVLVAAAALAGIRPASAADTELQQRAAFYSQYAALAADVYITGGRVDKLVPMALASPWLRRQIKESQDAGAAERYEALAVTARQAQRDERADEMPAFATRAGTPAAPARPSSSASEPAPLMSLATPGTYEAPRNPEDCNREDAPIALVPLKTRSGWERIPELHRETSARGWSMFVPDLAMDVWRRARAPEGGRAVIEYAIVYRGTDGAGGWFSNMRGLFANTPMVWDQYRQARDVTSDTLLLIDKLHALTDNIFGRTADGTGTKLLITTVGHSLGAGIARYIYLRDKRVTRVVGFNPSPIDGSSQILVDDRDQVDVGRATIDGDARAPGAAMFMLYEHGEVLNVVSGGCPTGPVWGDGGGPHMHCESVNLSHGNWVRQHGMRQLACKLQIAAWGIAPAPATTAARAP</sequence>
<dbReference type="SUPFAM" id="SSF53474">
    <property type="entry name" value="alpha/beta-Hydrolases"/>
    <property type="match status" value="1"/>
</dbReference>
<dbReference type="OrthoDB" id="8607760at2"/>
<evidence type="ECO:0000313" key="2">
    <source>
        <dbReference type="Proteomes" id="UP000193427"/>
    </source>
</evidence>
<dbReference type="STRING" id="946333.A4W93_22930"/>
<organism evidence="1 2">
    <name type="scientific">Piscinibacter gummiphilus</name>
    <dbReference type="NCBI Taxonomy" id="946333"/>
    <lineage>
        <taxon>Bacteria</taxon>
        <taxon>Pseudomonadati</taxon>
        <taxon>Pseudomonadota</taxon>
        <taxon>Betaproteobacteria</taxon>
        <taxon>Burkholderiales</taxon>
        <taxon>Sphaerotilaceae</taxon>
        <taxon>Piscinibacter</taxon>
    </lineage>
</organism>
<dbReference type="KEGG" id="rgu:A4W93_22930"/>
<keyword evidence="2" id="KW-1185">Reference proteome</keyword>
<dbReference type="AlphaFoldDB" id="A0A1W6LE46"/>
<dbReference type="InterPro" id="IPR029058">
    <property type="entry name" value="AB_hydrolase_fold"/>
</dbReference>